<dbReference type="InterPro" id="IPR002514">
    <property type="entry name" value="Transposase_8"/>
</dbReference>
<dbReference type="GO" id="GO:0043565">
    <property type="term" value="F:sequence-specific DNA binding"/>
    <property type="evidence" value="ECO:0007669"/>
    <property type="project" value="InterPro"/>
</dbReference>
<organism evidence="1">
    <name type="scientific">Chlorobaculum parvum</name>
    <dbReference type="NCBI Taxonomy" id="274539"/>
    <lineage>
        <taxon>Bacteria</taxon>
        <taxon>Pseudomonadati</taxon>
        <taxon>Chlorobiota</taxon>
        <taxon>Chlorobiia</taxon>
        <taxon>Chlorobiales</taxon>
        <taxon>Chlorobiaceae</taxon>
        <taxon>Chlorobaculum</taxon>
    </lineage>
</organism>
<proteinExistence type="predicted"/>
<dbReference type="InterPro" id="IPR036388">
    <property type="entry name" value="WH-like_DNA-bd_sf"/>
</dbReference>
<evidence type="ECO:0000313" key="1">
    <source>
        <dbReference type="EMBL" id="HHE32501.1"/>
    </source>
</evidence>
<dbReference type="GO" id="GO:0006313">
    <property type="term" value="P:DNA transposition"/>
    <property type="evidence" value="ECO:0007669"/>
    <property type="project" value="InterPro"/>
</dbReference>
<accession>A0A7C5HFH6</accession>
<name>A0A7C5HFH6_9CHLB</name>
<dbReference type="InterPro" id="IPR010921">
    <property type="entry name" value="Trp_repressor/repl_initiator"/>
</dbReference>
<dbReference type="AlphaFoldDB" id="A0A7C5HFH6"/>
<dbReference type="GO" id="GO:0004803">
    <property type="term" value="F:transposase activity"/>
    <property type="evidence" value="ECO:0007669"/>
    <property type="project" value="InterPro"/>
</dbReference>
<comment type="caution">
    <text evidence="1">The sequence shown here is derived from an EMBL/GenBank/DDBJ whole genome shotgun (WGS) entry which is preliminary data.</text>
</comment>
<dbReference type="EMBL" id="DRSQ01000155">
    <property type="protein sequence ID" value="HHE32501.1"/>
    <property type="molecule type" value="Genomic_DNA"/>
</dbReference>
<dbReference type="SUPFAM" id="SSF48295">
    <property type="entry name" value="TrpR-like"/>
    <property type="match status" value="1"/>
</dbReference>
<sequence>MKRTRRKFSAEFKTKVVLEALSERLTLTELAQKHEIHPNQITQWKREFLEKAPDVFSKGDKAQKAEQDHEQEAEQLYKTIGQLKVEVDWLKKKLQS</sequence>
<dbReference type="Pfam" id="PF01527">
    <property type="entry name" value="HTH_Tnp_1"/>
    <property type="match status" value="1"/>
</dbReference>
<dbReference type="Gene3D" id="1.10.10.10">
    <property type="entry name" value="Winged helix-like DNA-binding domain superfamily/Winged helix DNA-binding domain"/>
    <property type="match status" value="1"/>
</dbReference>
<evidence type="ECO:0008006" key="2">
    <source>
        <dbReference type="Google" id="ProtNLM"/>
    </source>
</evidence>
<dbReference type="Proteomes" id="UP000886058">
    <property type="component" value="Unassembled WGS sequence"/>
</dbReference>
<gene>
    <name evidence="1" type="ORF">ENL07_07720</name>
</gene>
<reference evidence="1" key="1">
    <citation type="journal article" date="2020" name="mSystems">
        <title>Genome- and Community-Level Interaction Insights into Carbon Utilization and Element Cycling Functions of Hydrothermarchaeota in Hydrothermal Sediment.</title>
        <authorList>
            <person name="Zhou Z."/>
            <person name="Liu Y."/>
            <person name="Xu W."/>
            <person name="Pan J."/>
            <person name="Luo Z.H."/>
            <person name="Li M."/>
        </authorList>
    </citation>
    <scope>NUCLEOTIDE SEQUENCE [LARGE SCALE GENOMIC DNA]</scope>
    <source>
        <strain evidence="1">HyVt-633</strain>
    </source>
</reference>
<protein>
    <recommendedName>
        <fullName evidence="2">Transposase IS3/IS911 family protein</fullName>
    </recommendedName>
</protein>